<sequence>MSVNVARATALMRAEGVDGIVSATLENNFYLSGVWDDGQELFPLDSEFYTVATADVPDGGIVVCSIGAADLTLGGYPTLKDVVTFGTFFRDIVDGVPLDADEQRVRVITEAHEVGRASVDALAEAITRLGLAEGVVAVDERGPKRDLLAALAERFPKAQFRPASGLFRNIRAVKMPDEIERITEALRITENGLRAAFAAFSEGVSEKDVQNAFERAVTAEGGRTGFCLVRFGKGLALGQVPASPDIKLGANDFAFFDVGIKYRGYRSDIGRLVSFGEPSDELRFLFDASKAGQQTAIDMMRPGVVAKDVFEAAVQAVRDAGIPSYRRQHVGHGIGIEYYDLPVLTPNAQTVLEPGMVFEVETPYYRLGVGGSFIEDTVVVTDSGSSIITTLSRDLTVL</sequence>
<gene>
    <name evidence="2" type="ORF">Phou_071240</name>
</gene>
<evidence type="ECO:0000313" key="2">
    <source>
        <dbReference type="EMBL" id="GFJ82944.1"/>
    </source>
</evidence>
<dbReference type="CDD" id="cd01066">
    <property type="entry name" value="APP_MetAP"/>
    <property type="match status" value="1"/>
</dbReference>
<evidence type="ECO:0000259" key="1">
    <source>
        <dbReference type="Pfam" id="PF00557"/>
    </source>
</evidence>
<dbReference type="InterPro" id="IPR036005">
    <property type="entry name" value="Creatinase/aminopeptidase-like"/>
</dbReference>
<dbReference type="AlphaFoldDB" id="A0A6V8KGJ7"/>
<name>A0A6V8KGJ7_9ACTN</name>
<dbReference type="Pfam" id="PF00557">
    <property type="entry name" value="Peptidase_M24"/>
    <property type="match status" value="1"/>
</dbReference>
<dbReference type="InterPro" id="IPR000994">
    <property type="entry name" value="Pept_M24"/>
</dbReference>
<dbReference type="Gene3D" id="3.40.350.10">
    <property type="entry name" value="Creatinase/prolidase N-terminal domain"/>
    <property type="match status" value="1"/>
</dbReference>
<dbReference type="InterPro" id="IPR050659">
    <property type="entry name" value="Peptidase_M24B"/>
</dbReference>
<dbReference type="SUPFAM" id="SSF55920">
    <property type="entry name" value="Creatinase/aminopeptidase"/>
    <property type="match status" value="1"/>
</dbReference>
<dbReference type="SUPFAM" id="SSF53092">
    <property type="entry name" value="Creatinase/prolidase N-terminal domain"/>
    <property type="match status" value="1"/>
</dbReference>
<organism evidence="2 3">
    <name type="scientific">Phytohabitans houttuyneae</name>
    <dbReference type="NCBI Taxonomy" id="1076126"/>
    <lineage>
        <taxon>Bacteria</taxon>
        <taxon>Bacillati</taxon>
        <taxon>Actinomycetota</taxon>
        <taxon>Actinomycetes</taxon>
        <taxon>Micromonosporales</taxon>
        <taxon>Micromonosporaceae</taxon>
    </lineage>
</organism>
<dbReference type="Proteomes" id="UP000482800">
    <property type="component" value="Unassembled WGS sequence"/>
</dbReference>
<dbReference type="PANTHER" id="PTHR46112:SF2">
    <property type="entry name" value="XAA-PRO AMINOPEPTIDASE P-RELATED"/>
    <property type="match status" value="1"/>
</dbReference>
<protein>
    <submittedName>
        <fullName evidence="2">Endopeptidase</fullName>
    </submittedName>
</protein>
<reference evidence="2 3" key="1">
    <citation type="submission" date="2020-03" db="EMBL/GenBank/DDBJ databases">
        <title>Whole genome shotgun sequence of Phytohabitans houttuyneae NBRC 108639.</title>
        <authorList>
            <person name="Komaki H."/>
            <person name="Tamura T."/>
        </authorList>
    </citation>
    <scope>NUCLEOTIDE SEQUENCE [LARGE SCALE GENOMIC DNA]</scope>
    <source>
        <strain evidence="2 3">NBRC 108639</strain>
    </source>
</reference>
<dbReference type="RefSeq" id="WP_173064098.1">
    <property type="nucleotide sequence ID" value="NZ_BAABGO010000004.1"/>
</dbReference>
<accession>A0A6V8KGJ7</accession>
<feature type="domain" description="Peptidase M24" evidence="1">
    <location>
        <begin position="180"/>
        <end position="382"/>
    </location>
</feature>
<reference evidence="2 3" key="2">
    <citation type="submission" date="2020-03" db="EMBL/GenBank/DDBJ databases">
        <authorList>
            <person name="Ichikawa N."/>
            <person name="Kimura A."/>
            <person name="Kitahashi Y."/>
            <person name="Uohara A."/>
        </authorList>
    </citation>
    <scope>NUCLEOTIDE SEQUENCE [LARGE SCALE GENOMIC DNA]</scope>
    <source>
        <strain evidence="2 3">NBRC 108639</strain>
    </source>
</reference>
<dbReference type="Gene3D" id="3.90.230.10">
    <property type="entry name" value="Creatinase/methionine aminopeptidase superfamily"/>
    <property type="match status" value="1"/>
</dbReference>
<dbReference type="PANTHER" id="PTHR46112">
    <property type="entry name" value="AMINOPEPTIDASE"/>
    <property type="match status" value="1"/>
</dbReference>
<evidence type="ECO:0000313" key="3">
    <source>
        <dbReference type="Proteomes" id="UP000482800"/>
    </source>
</evidence>
<keyword evidence="3" id="KW-1185">Reference proteome</keyword>
<comment type="caution">
    <text evidence="2">The sequence shown here is derived from an EMBL/GenBank/DDBJ whole genome shotgun (WGS) entry which is preliminary data.</text>
</comment>
<dbReference type="EMBL" id="BLPF01000002">
    <property type="protein sequence ID" value="GFJ82944.1"/>
    <property type="molecule type" value="Genomic_DNA"/>
</dbReference>
<dbReference type="InterPro" id="IPR029149">
    <property type="entry name" value="Creatin/AminoP/Spt16_N"/>
</dbReference>
<proteinExistence type="predicted"/>